<gene>
    <name evidence="3" type="primary">101897640</name>
    <name evidence="5" type="synonym">LOC101897640</name>
    <name evidence="6" type="synonym">LOC131801718</name>
</gene>
<feature type="region of interest" description="Disordered" evidence="1">
    <location>
        <begin position="155"/>
        <end position="178"/>
    </location>
</feature>
<dbReference type="VEuPathDB" id="VectorBase:MDOMA2_017022"/>
<dbReference type="GO" id="GO:0019991">
    <property type="term" value="P:septate junction assembly"/>
    <property type="evidence" value="ECO:0007669"/>
    <property type="project" value="TreeGrafter"/>
</dbReference>
<feature type="transmembrane region" description="Helical" evidence="2">
    <location>
        <begin position="125"/>
        <end position="146"/>
    </location>
</feature>
<dbReference type="KEGG" id="mde:101897640"/>
<dbReference type="AlphaFoldDB" id="A0A1I8M545"/>
<dbReference type="PANTHER" id="PTHR36694:SF4">
    <property type="entry name" value="LD42595P"/>
    <property type="match status" value="1"/>
</dbReference>
<name>A0A1I8M545_MUSDO</name>
<feature type="transmembrane region" description="Helical" evidence="2">
    <location>
        <begin position="88"/>
        <end position="113"/>
    </location>
</feature>
<feature type="compositionally biased region" description="Polar residues" evidence="1">
    <location>
        <begin position="162"/>
        <end position="178"/>
    </location>
</feature>
<dbReference type="PROSITE" id="PS51257">
    <property type="entry name" value="PROKAR_LIPOPROTEIN"/>
    <property type="match status" value="1"/>
</dbReference>
<dbReference type="RefSeq" id="XP_011293482.1">
    <property type="nucleotide sequence ID" value="XM_011295180.2"/>
</dbReference>
<dbReference type="GO" id="GO:0035159">
    <property type="term" value="P:regulation of tube length, open tracheal system"/>
    <property type="evidence" value="ECO:0007669"/>
    <property type="project" value="TreeGrafter"/>
</dbReference>
<dbReference type="VEuPathDB" id="VectorBase:MDOA001335"/>
<evidence type="ECO:0000256" key="2">
    <source>
        <dbReference type="SAM" id="Phobius"/>
    </source>
</evidence>
<keyword evidence="2" id="KW-1133">Transmembrane helix</keyword>
<reference evidence="3" key="1">
    <citation type="submission" date="2020-05" db="UniProtKB">
        <authorList>
            <consortium name="EnsemblMetazoa"/>
        </authorList>
    </citation>
    <scope>IDENTIFICATION</scope>
    <source>
        <strain evidence="3">Aabys</strain>
    </source>
</reference>
<dbReference type="GO" id="GO:0005886">
    <property type="term" value="C:plasma membrane"/>
    <property type="evidence" value="ECO:0007669"/>
    <property type="project" value="TreeGrafter"/>
</dbReference>
<evidence type="ECO:0000313" key="4">
    <source>
        <dbReference type="Proteomes" id="UP001652621"/>
    </source>
</evidence>
<dbReference type="GeneID" id="101897640"/>
<proteinExistence type="predicted"/>
<feature type="transmembrane region" description="Helical" evidence="2">
    <location>
        <begin position="52"/>
        <end position="76"/>
    </location>
</feature>
<evidence type="ECO:0000313" key="3">
    <source>
        <dbReference type="EnsemblMetazoa" id="MDOA001335-PB"/>
    </source>
</evidence>
<dbReference type="Proteomes" id="UP001652621">
    <property type="component" value="Unplaced"/>
</dbReference>
<protein>
    <submittedName>
        <fullName evidence="5">Uncharacterized protein LOC101897640</fullName>
    </submittedName>
    <submittedName>
        <fullName evidence="6">Uncharacterized protein LOC131801718</fullName>
    </submittedName>
</protein>
<organism evidence="3">
    <name type="scientific">Musca domestica</name>
    <name type="common">House fly</name>
    <dbReference type="NCBI Taxonomy" id="7370"/>
    <lineage>
        <taxon>Eukaryota</taxon>
        <taxon>Metazoa</taxon>
        <taxon>Ecdysozoa</taxon>
        <taxon>Arthropoda</taxon>
        <taxon>Hexapoda</taxon>
        <taxon>Insecta</taxon>
        <taxon>Pterygota</taxon>
        <taxon>Neoptera</taxon>
        <taxon>Endopterygota</taxon>
        <taxon>Diptera</taxon>
        <taxon>Brachycera</taxon>
        <taxon>Muscomorpha</taxon>
        <taxon>Muscoidea</taxon>
        <taxon>Muscidae</taxon>
        <taxon>Musca</taxon>
    </lineage>
</organism>
<dbReference type="OrthoDB" id="8082783at2759"/>
<keyword evidence="4" id="KW-1185">Reference proteome</keyword>
<dbReference type="RefSeq" id="XP_058976640.1">
    <property type="nucleotide sequence ID" value="XM_059120657.1"/>
</dbReference>
<evidence type="ECO:0000313" key="5">
    <source>
        <dbReference type="RefSeq" id="XP_011293482.1"/>
    </source>
</evidence>
<evidence type="ECO:0000256" key="1">
    <source>
        <dbReference type="SAM" id="MobiDB-lite"/>
    </source>
</evidence>
<feature type="transmembrane region" description="Helical" evidence="2">
    <location>
        <begin position="12"/>
        <end position="32"/>
    </location>
</feature>
<keyword evidence="2" id="KW-0472">Membrane</keyword>
<reference evidence="5" key="2">
    <citation type="submission" date="2025-04" db="UniProtKB">
        <authorList>
            <consortium name="RefSeq"/>
        </authorList>
    </citation>
    <scope>IDENTIFICATION</scope>
    <source>
        <strain evidence="5 6">Aabys</strain>
        <tissue evidence="6">Whole body</tissue>
    </source>
</reference>
<accession>A0A1I8M545</accession>
<sequence>MSCCNIRSWSLIIGWVNAVVALLVFIALVAFACVIDDNYAKENNWNEDQKNAYFAATILGCVLCVISFILNVMLIVGIYQARIKLLAIYIYAMYVSIGLGVIAAVITFIVRLIYKDPAGDAFLNFLRNLVYIAFEVIIFSPVYMLYKKITEPEPELQEHRGPSNNDSANKSTPYSGHI</sequence>
<dbReference type="VEuPathDB" id="VectorBase:MDOMA2_012325"/>
<keyword evidence="2" id="KW-0812">Transmembrane</keyword>
<dbReference type="PANTHER" id="PTHR36694">
    <property type="entry name" value="PASIFLORA 1, ISOFORM A-RELATED"/>
    <property type="match status" value="1"/>
</dbReference>
<dbReference type="GO" id="GO:0060857">
    <property type="term" value="P:establishment of glial blood-brain barrier"/>
    <property type="evidence" value="ECO:0007669"/>
    <property type="project" value="TreeGrafter"/>
</dbReference>
<dbReference type="EnsemblMetazoa" id="MDOA001335-RB">
    <property type="protein sequence ID" value="MDOA001335-PB"/>
    <property type="gene ID" value="MDOA001335"/>
</dbReference>
<evidence type="ECO:0000313" key="6">
    <source>
        <dbReference type="RefSeq" id="XP_058976640.1"/>
    </source>
</evidence>